<dbReference type="Gene3D" id="1.10.357.10">
    <property type="entry name" value="Tetracycline Repressor, domain 2"/>
    <property type="match status" value="1"/>
</dbReference>
<feature type="compositionally biased region" description="Basic and acidic residues" evidence="5">
    <location>
        <begin position="1"/>
        <end position="23"/>
    </location>
</feature>
<dbReference type="InterPro" id="IPR001647">
    <property type="entry name" value="HTH_TetR"/>
</dbReference>
<evidence type="ECO:0000313" key="7">
    <source>
        <dbReference type="EMBL" id="PEN16063.1"/>
    </source>
</evidence>
<keyword evidence="3" id="KW-0804">Transcription</keyword>
<dbReference type="InterPro" id="IPR009057">
    <property type="entry name" value="Homeodomain-like_sf"/>
</dbReference>
<dbReference type="GO" id="GO:0003700">
    <property type="term" value="F:DNA-binding transcription factor activity"/>
    <property type="evidence" value="ECO:0007669"/>
    <property type="project" value="TreeGrafter"/>
</dbReference>
<reference evidence="7" key="1">
    <citation type="submission" date="2017-10" db="EMBL/GenBank/DDBJ databases">
        <title>Kefir isolates.</title>
        <authorList>
            <person name="Kim Y."/>
            <person name="Blasche S."/>
        </authorList>
    </citation>
    <scope>NUCLEOTIDE SEQUENCE [LARGE SCALE GENOMIC DNA]</scope>
    <source>
        <strain evidence="7">OG2-2</strain>
    </source>
</reference>
<dbReference type="PANTHER" id="PTHR30055">
    <property type="entry name" value="HTH-TYPE TRANSCRIPTIONAL REGULATOR RUTR"/>
    <property type="match status" value="1"/>
</dbReference>
<dbReference type="GO" id="GO:0000976">
    <property type="term" value="F:transcription cis-regulatory region binding"/>
    <property type="evidence" value="ECO:0007669"/>
    <property type="project" value="TreeGrafter"/>
</dbReference>
<evidence type="ECO:0000256" key="1">
    <source>
        <dbReference type="ARBA" id="ARBA00023015"/>
    </source>
</evidence>
<feature type="DNA-binding region" description="H-T-H motif" evidence="4">
    <location>
        <begin position="59"/>
        <end position="78"/>
    </location>
</feature>
<dbReference type="Proteomes" id="UP000219947">
    <property type="component" value="Unassembled WGS sequence"/>
</dbReference>
<dbReference type="PRINTS" id="PR00455">
    <property type="entry name" value="HTHTETR"/>
</dbReference>
<comment type="caution">
    <text evidence="7">The sequence shown here is derived from an EMBL/GenBank/DDBJ whole genome shotgun (WGS) entry which is preliminary data.</text>
</comment>
<evidence type="ECO:0000259" key="6">
    <source>
        <dbReference type="PROSITE" id="PS50977"/>
    </source>
</evidence>
<evidence type="ECO:0000256" key="2">
    <source>
        <dbReference type="ARBA" id="ARBA00023125"/>
    </source>
</evidence>
<name>A0A2A8D5I3_9MICC</name>
<dbReference type="Pfam" id="PF00440">
    <property type="entry name" value="TetR_N"/>
    <property type="match status" value="1"/>
</dbReference>
<sequence length="208" mass="22949">MEHNARNEAKHTEPVQKASEKAAKKTRQSGQRLTPAQREEQILQVAAAHFAQYGVVAACMSSIAREASITRALLYHYFPGKESLAAAVTRREARAVLEALSEHHPNPVEALRVELRSYFAHVAEGGSESDAPSTPDEYLEWMLERTEIPVNDRTRMILGGWLHLVDYFARHVVQGSPRGNTPAGARAMRVDEAIDICVGVADTMTGGY</sequence>
<dbReference type="RefSeq" id="WP_070618728.1">
    <property type="nucleotide sequence ID" value="NZ_CBDFCY010000015.1"/>
</dbReference>
<evidence type="ECO:0000313" key="8">
    <source>
        <dbReference type="Proteomes" id="UP000219947"/>
    </source>
</evidence>
<keyword evidence="1" id="KW-0805">Transcription regulation</keyword>
<feature type="region of interest" description="Disordered" evidence="5">
    <location>
        <begin position="1"/>
        <end position="36"/>
    </location>
</feature>
<evidence type="ECO:0000256" key="4">
    <source>
        <dbReference type="PROSITE-ProRule" id="PRU00335"/>
    </source>
</evidence>
<feature type="domain" description="HTH tetR-type" evidence="6">
    <location>
        <begin position="36"/>
        <end position="96"/>
    </location>
</feature>
<dbReference type="EMBL" id="PDEV01000003">
    <property type="protein sequence ID" value="PEN16063.1"/>
    <property type="molecule type" value="Genomic_DNA"/>
</dbReference>
<keyword evidence="8" id="KW-1185">Reference proteome</keyword>
<dbReference type="SUPFAM" id="SSF46689">
    <property type="entry name" value="Homeodomain-like"/>
    <property type="match status" value="1"/>
</dbReference>
<dbReference type="PANTHER" id="PTHR30055:SF234">
    <property type="entry name" value="HTH-TYPE TRANSCRIPTIONAL REGULATOR BETI"/>
    <property type="match status" value="1"/>
</dbReference>
<dbReference type="InterPro" id="IPR050109">
    <property type="entry name" value="HTH-type_TetR-like_transc_reg"/>
</dbReference>
<keyword evidence="2 4" id="KW-0238">DNA-binding</keyword>
<evidence type="ECO:0000256" key="3">
    <source>
        <dbReference type="ARBA" id="ARBA00023163"/>
    </source>
</evidence>
<gene>
    <name evidence="7" type="ORF">CRM92_08225</name>
</gene>
<dbReference type="PROSITE" id="PS50977">
    <property type="entry name" value="HTH_TETR_2"/>
    <property type="match status" value="1"/>
</dbReference>
<protein>
    <submittedName>
        <fullName evidence="7">TetR/AcrR family transcriptional regulator</fullName>
    </submittedName>
</protein>
<evidence type="ECO:0000256" key="5">
    <source>
        <dbReference type="SAM" id="MobiDB-lite"/>
    </source>
</evidence>
<organism evidence="7 8">
    <name type="scientific">Rothia dentocariosa</name>
    <dbReference type="NCBI Taxonomy" id="2047"/>
    <lineage>
        <taxon>Bacteria</taxon>
        <taxon>Bacillati</taxon>
        <taxon>Actinomycetota</taxon>
        <taxon>Actinomycetes</taxon>
        <taxon>Micrococcales</taxon>
        <taxon>Micrococcaceae</taxon>
        <taxon>Rothia</taxon>
    </lineage>
</organism>
<proteinExistence type="predicted"/>
<accession>A0A2A8D5I3</accession>
<dbReference type="AlphaFoldDB" id="A0A2A8D5I3"/>